<reference evidence="2" key="2">
    <citation type="submission" date="2023-01" db="EMBL/GenBank/DDBJ databases">
        <authorList>
            <person name="Sun Q."/>
            <person name="Evtushenko L."/>
        </authorList>
    </citation>
    <scope>NUCLEOTIDE SEQUENCE</scope>
    <source>
        <strain evidence="2">VKM B-2347</strain>
    </source>
</reference>
<dbReference type="EMBL" id="BSFI01000008">
    <property type="protein sequence ID" value="GLK68510.1"/>
    <property type="molecule type" value="Genomic_DNA"/>
</dbReference>
<reference evidence="2" key="1">
    <citation type="journal article" date="2014" name="Int. J. Syst. Evol. Microbiol.">
        <title>Complete genome sequence of Corynebacterium casei LMG S-19264T (=DSM 44701T), isolated from a smear-ripened cheese.</title>
        <authorList>
            <consortium name="US DOE Joint Genome Institute (JGI-PGF)"/>
            <person name="Walter F."/>
            <person name="Albersmeier A."/>
            <person name="Kalinowski J."/>
            <person name="Ruckert C."/>
        </authorList>
    </citation>
    <scope>NUCLEOTIDE SEQUENCE</scope>
    <source>
        <strain evidence="2">VKM B-2347</strain>
    </source>
</reference>
<dbReference type="AlphaFoldDB" id="A0A9W6J3A5"/>
<proteinExistence type="predicted"/>
<name>A0A9W6J3A5_9HYPH</name>
<keyword evidence="1" id="KW-1133">Transmembrane helix</keyword>
<keyword evidence="1" id="KW-0812">Transmembrane</keyword>
<dbReference type="Proteomes" id="UP001143372">
    <property type="component" value="Unassembled WGS sequence"/>
</dbReference>
<gene>
    <name evidence="2" type="ORF">GCM10008179_21480</name>
</gene>
<keyword evidence="3" id="KW-1185">Reference proteome</keyword>
<protein>
    <submittedName>
        <fullName evidence="2">Uncharacterized protein</fullName>
    </submittedName>
</protein>
<comment type="caution">
    <text evidence="2">The sequence shown here is derived from an EMBL/GenBank/DDBJ whole genome shotgun (WGS) entry which is preliminary data.</text>
</comment>
<feature type="transmembrane region" description="Helical" evidence="1">
    <location>
        <begin position="6"/>
        <end position="29"/>
    </location>
</feature>
<sequence length="59" mass="6283">MWSHPIARPALIAVIVKLVVVIGAGWLVFGPQRQRIDPARAEARLLTDSPAPASSGPTQ</sequence>
<accession>A0A9W6J3A5</accession>
<dbReference type="RefSeq" id="WP_271168746.1">
    <property type="nucleotide sequence ID" value="NZ_BSFI01000008.1"/>
</dbReference>
<keyword evidence="1" id="KW-0472">Membrane</keyword>
<evidence type="ECO:0000313" key="3">
    <source>
        <dbReference type="Proteomes" id="UP001143372"/>
    </source>
</evidence>
<organism evidence="2 3">
    <name type="scientific">Hansschlegelia plantiphila</name>
    <dbReference type="NCBI Taxonomy" id="374655"/>
    <lineage>
        <taxon>Bacteria</taxon>
        <taxon>Pseudomonadati</taxon>
        <taxon>Pseudomonadota</taxon>
        <taxon>Alphaproteobacteria</taxon>
        <taxon>Hyphomicrobiales</taxon>
        <taxon>Methylopilaceae</taxon>
        <taxon>Hansschlegelia</taxon>
    </lineage>
</organism>
<evidence type="ECO:0000313" key="2">
    <source>
        <dbReference type="EMBL" id="GLK68510.1"/>
    </source>
</evidence>
<evidence type="ECO:0000256" key="1">
    <source>
        <dbReference type="SAM" id="Phobius"/>
    </source>
</evidence>